<dbReference type="AlphaFoldDB" id="A0A934ST78"/>
<organism evidence="3 4">
    <name type="scientific">Lacisediminihabitans changchengi</name>
    <dbReference type="NCBI Taxonomy" id="2787634"/>
    <lineage>
        <taxon>Bacteria</taxon>
        <taxon>Bacillati</taxon>
        <taxon>Actinomycetota</taxon>
        <taxon>Actinomycetes</taxon>
        <taxon>Micrococcales</taxon>
        <taxon>Microbacteriaceae</taxon>
        <taxon>Lacisediminihabitans</taxon>
    </lineage>
</organism>
<keyword evidence="4" id="KW-1185">Reference proteome</keyword>
<dbReference type="Pfam" id="PF13519">
    <property type="entry name" value="VWA_2"/>
    <property type="match status" value="1"/>
</dbReference>
<dbReference type="SUPFAM" id="SSF53300">
    <property type="entry name" value="vWA-like"/>
    <property type="match status" value="1"/>
</dbReference>
<evidence type="ECO:0000313" key="3">
    <source>
        <dbReference type="EMBL" id="MBK4348563.1"/>
    </source>
</evidence>
<feature type="region of interest" description="Disordered" evidence="1">
    <location>
        <begin position="1"/>
        <end position="43"/>
    </location>
</feature>
<dbReference type="InterPro" id="IPR002035">
    <property type="entry name" value="VWF_A"/>
</dbReference>
<protein>
    <submittedName>
        <fullName evidence="3">VWA domain-containing protein</fullName>
    </submittedName>
</protein>
<dbReference type="RefSeq" id="WP_200556756.1">
    <property type="nucleotide sequence ID" value="NZ_JAEPES010000004.1"/>
</dbReference>
<feature type="domain" description="VWFA" evidence="2">
    <location>
        <begin position="128"/>
        <end position="255"/>
    </location>
</feature>
<evidence type="ECO:0000313" key="4">
    <source>
        <dbReference type="Proteomes" id="UP000636458"/>
    </source>
</evidence>
<comment type="caution">
    <text evidence="3">The sequence shown here is derived from an EMBL/GenBank/DDBJ whole genome shotgun (WGS) entry which is preliminary data.</text>
</comment>
<proteinExistence type="predicted"/>
<evidence type="ECO:0000256" key="1">
    <source>
        <dbReference type="SAM" id="MobiDB-lite"/>
    </source>
</evidence>
<name>A0A934ST78_9MICO</name>
<dbReference type="Proteomes" id="UP000636458">
    <property type="component" value="Unassembled WGS sequence"/>
</dbReference>
<accession>A0A934ST78</accession>
<gene>
    <name evidence="3" type="ORF">IV501_13045</name>
</gene>
<reference evidence="3" key="1">
    <citation type="submission" date="2021-01" db="EMBL/GenBank/DDBJ databases">
        <title>Lacisediminihabitans sp. nov. strain G11-30, isolated from Antarctic Soil.</title>
        <authorList>
            <person name="Li J."/>
        </authorList>
    </citation>
    <scope>NUCLEOTIDE SEQUENCE</scope>
    <source>
        <strain evidence="3">G11-30</strain>
    </source>
</reference>
<dbReference type="EMBL" id="JAEPES010000004">
    <property type="protein sequence ID" value="MBK4348563.1"/>
    <property type="molecule type" value="Genomic_DNA"/>
</dbReference>
<dbReference type="Gene3D" id="3.40.50.410">
    <property type="entry name" value="von Willebrand factor, type A domain"/>
    <property type="match status" value="1"/>
</dbReference>
<dbReference type="InterPro" id="IPR036465">
    <property type="entry name" value="vWFA_dom_sf"/>
</dbReference>
<sequence length="292" mass="31192">MFEPSAGSGGMVLQPKGEKRGTPGKPPPGTMATGMTDEDASLVPGDLDAVPADPLVRAKATEIMARLAIPRPRTDRSARRGSGTLASMRYSYGSDEIDLDRTLEVLAEKPFPDDEDIIVRDRVRTRRAVVLAVDVSGSMKGERMQSAAATVGALSAELQRDALGVIAFWSDAAVLLDLGRPIRPLDLLDTMLQMPARGLTNVSFPLELAAQQLSRVPARDARVILLSDCVHNAGPDPRIAAARLPRLDVLIDVSGEKDIELGRELAASGHGTAQLIRTYRDVAPALSALFIT</sequence>
<dbReference type="PROSITE" id="PS50234">
    <property type="entry name" value="VWFA"/>
    <property type="match status" value="1"/>
</dbReference>
<dbReference type="CDD" id="cd00198">
    <property type="entry name" value="vWFA"/>
    <property type="match status" value="1"/>
</dbReference>
<evidence type="ECO:0000259" key="2">
    <source>
        <dbReference type="PROSITE" id="PS50234"/>
    </source>
</evidence>